<dbReference type="Proteomes" id="UP000015101">
    <property type="component" value="Unassembled WGS sequence"/>
</dbReference>
<evidence type="ECO:0000313" key="1">
    <source>
        <dbReference type="EMBL" id="ESN96255.1"/>
    </source>
</evidence>
<keyword evidence="3" id="KW-1185">Reference proteome</keyword>
<evidence type="ECO:0000313" key="3">
    <source>
        <dbReference type="Proteomes" id="UP000015101"/>
    </source>
</evidence>
<protein>
    <submittedName>
        <fullName evidence="1 2">Uncharacterized protein</fullName>
    </submittedName>
</protein>
<name>T1ETV7_HELRO</name>
<gene>
    <name evidence="2" type="primary">20200007</name>
    <name evidence="1" type="ORF">HELRODRAFT_163300</name>
</gene>
<organism evidence="2 3">
    <name type="scientific">Helobdella robusta</name>
    <name type="common">Californian leech</name>
    <dbReference type="NCBI Taxonomy" id="6412"/>
    <lineage>
        <taxon>Eukaryota</taxon>
        <taxon>Metazoa</taxon>
        <taxon>Spiralia</taxon>
        <taxon>Lophotrochozoa</taxon>
        <taxon>Annelida</taxon>
        <taxon>Clitellata</taxon>
        <taxon>Hirudinea</taxon>
        <taxon>Rhynchobdellida</taxon>
        <taxon>Glossiphoniidae</taxon>
        <taxon>Helobdella</taxon>
    </lineage>
</organism>
<dbReference type="HOGENOM" id="CLU_2040615_0_0_1"/>
<proteinExistence type="predicted"/>
<dbReference type="EMBL" id="AMQM01001368">
    <property type="status" value="NOT_ANNOTATED_CDS"/>
    <property type="molecule type" value="Genomic_DNA"/>
</dbReference>
<dbReference type="EMBL" id="KB097495">
    <property type="protein sequence ID" value="ESN96255.1"/>
    <property type="molecule type" value="Genomic_DNA"/>
</dbReference>
<dbReference type="RefSeq" id="XP_009025456.1">
    <property type="nucleotide sequence ID" value="XM_009027208.1"/>
</dbReference>
<accession>T1ETV7</accession>
<evidence type="ECO:0000313" key="2">
    <source>
        <dbReference type="EnsemblMetazoa" id="HelroP163300"/>
    </source>
</evidence>
<dbReference type="CTD" id="20200007"/>
<dbReference type="AlphaFoldDB" id="T1ETV7"/>
<reference evidence="1 3" key="2">
    <citation type="journal article" date="2013" name="Nature">
        <title>Insights into bilaterian evolution from three spiralian genomes.</title>
        <authorList>
            <person name="Simakov O."/>
            <person name="Marletaz F."/>
            <person name="Cho S.J."/>
            <person name="Edsinger-Gonzales E."/>
            <person name="Havlak P."/>
            <person name="Hellsten U."/>
            <person name="Kuo D.H."/>
            <person name="Larsson T."/>
            <person name="Lv J."/>
            <person name="Arendt D."/>
            <person name="Savage R."/>
            <person name="Osoegawa K."/>
            <person name="de Jong P."/>
            <person name="Grimwood J."/>
            <person name="Chapman J.A."/>
            <person name="Shapiro H."/>
            <person name="Aerts A."/>
            <person name="Otillar R.P."/>
            <person name="Terry A.Y."/>
            <person name="Boore J.L."/>
            <person name="Grigoriev I.V."/>
            <person name="Lindberg D.R."/>
            <person name="Seaver E.C."/>
            <person name="Weisblat D.A."/>
            <person name="Putnam N.H."/>
            <person name="Rokhsar D.S."/>
        </authorList>
    </citation>
    <scope>NUCLEOTIDE SEQUENCE</scope>
</reference>
<dbReference type="KEGG" id="hro:HELRODRAFT_163300"/>
<dbReference type="GeneID" id="20200007"/>
<sequence>MRPFKGKIVVNAALTAKSLPTPALPDELKHPVTPKQNASLFTYAPPSIPQGELNLKMNLLVYQFSAHFPVELHASFFLPAGCWMCGGPHFAVANVQDVADDVVDIFNANHYAVDAIVHLRH</sequence>
<dbReference type="InParanoid" id="T1ETV7"/>
<reference evidence="3" key="1">
    <citation type="submission" date="2012-12" db="EMBL/GenBank/DDBJ databases">
        <authorList>
            <person name="Hellsten U."/>
            <person name="Grimwood J."/>
            <person name="Chapman J.A."/>
            <person name="Shapiro H."/>
            <person name="Aerts A."/>
            <person name="Otillar R.P."/>
            <person name="Terry A.Y."/>
            <person name="Boore J.L."/>
            <person name="Simakov O."/>
            <person name="Marletaz F."/>
            <person name="Cho S.-J."/>
            <person name="Edsinger-Gonzales E."/>
            <person name="Havlak P."/>
            <person name="Kuo D.-H."/>
            <person name="Larsson T."/>
            <person name="Lv J."/>
            <person name="Arendt D."/>
            <person name="Savage R."/>
            <person name="Osoegawa K."/>
            <person name="de Jong P."/>
            <person name="Lindberg D.R."/>
            <person name="Seaver E.C."/>
            <person name="Weisblat D.A."/>
            <person name="Putnam N.H."/>
            <person name="Grigoriev I.V."/>
            <person name="Rokhsar D.S."/>
        </authorList>
    </citation>
    <scope>NUCLEOTIDE SEQUENCE</scope>
</reference>
<dbReference type="EnsemblMetazoa" id="HelroT163300">
    <property type="protein sequence ID" value="HelroP163300"/>
    <property type="gene ID" value="HelroG163300"/>
</dbReference>
<reference evidence="2" key="3">
    <citation type="submission" date="2015-06" db="UniProtKB">
        <authorList>
            <consortium name="EnsemblMetazoa"/>
        </authorList>
    </citation>
    <scope>IDENTIFICATION</scope>
</reference>